<protein>
    <recommendedName>
        <fullName evidence="4">DUF202 domain-containing protein</fullName>
    </recommendedName>
</protein>
<reference evidence="2 3" key="1">
    <citation type="submission" date="2023-04" db="EMBL/GenBank/DDBJ databases">
        <title>Marinoamorphus aggregata gen. nov., sp. Nov., isolate from tissue of brittle star Ophioplocus japonicus.</title>
        <authorList>
            <person name="Kawano K."/>
            <person name="Sawayama S."/>
            <person name="Nakagawa S."/>
        </authorList>
    </citation>
    <scope>NUCLEOTIDE SEQUENCE [LARGE SCALE GENOMIC DNA]</scope>
    <source>
        <strain evidence="2 3">NKW23</strain>
    </source>
</reference>
<keyword evidence="1" id="KW-0472">Membrane</keyword>
<proteinExistence type="predicted"/>
<keyword evidence="1" id="KW-1133">Transmembrane helix</keyword>
<feature type="transmembrane region" description="Helical" evidence="1">
    <location>
        <begin position="149"/>
        <end position="172"/>
    </location>
</feature>
<accession>A0ABQ6LJI9</accession>
<comment type="caution">
    <text evidence="2">The sequence shown here is derived from an EMBL/GenBank/DDBJ whole genome shotgun (WGS) entry which is preliminary data.</text>
</comment>
<dbReference type="EMBL" id="BSYI01000019">
    <property type="protein sequence ID" value="GMG83430.1"/>
    <property type="molecule type" value="Genomic_DNA"/>
</dbReference>
<evidence type="ECO:0000313" key="3">
    <source>
        <dbReference type="Proteomes" id="UP001239909"/>
    </source>
</evidence>
<name>A0ABQ6LJI9_9RHOB</name>
<feature type="transmembrane region" description="Helical" evidence="1">
    <location>
        <begin position="90"/>
        <end position="114"/>
    </location>
</feature>
<gene>
    <name evidence="2" type="ORF">LNKW23_26430</name>
</gene>
<dbReference type="RefSeq" id="WP_285672225.1">
    <property type="nucleotide sequence ID" value="NZ_BSYI01000019.1"/>
</dbReference>
<evidence type="ECO:0000256" key="1">
    <source>
        <dbReference type="SAM" id="Phobius"/>
    </source>
</evidence>
<sequence length="177" mass="19022">MSIVPDSPVPDPPGPQDPPQAVVIDIAPAPAPRIERSPENDAIYRGIRAEITGELALVTARVNWLIASQAFLLMPLTIATNGPSLADSLLFPLVPVLGFLLCLLILVSILAAVWRSRQWRRKARQGAYDGEADRREFSIVLPNTPAIPLMGFVGGIGVPIVLAATWILILIWPPTAG</sequence>
<evidence type="ECO:0000313" key="2">
    <source>
        <dbReference type="EMBL" id="GMG83430.1"/>
    </source>
</evidence>
<evidence type="ECO:0008006" key="4">
    <source>
        <dbReference type="Google" id="ProtNLM"/>
    </source>
</evidence>
<keyword evidence="3" id="KW-1185">Reference proteome</keyword>
<keyword evidence="1" id="KW-0812">Transmembrane</keyword>
<organism evidence="2 3">
    <name type="scientific">Paralimibaculum aggregatum</name>
    <dbReference type="NCBI Taxonomy" id="3036245"/>
    <lineage>
        <taxon>Bacteria</taxon>
        <taxon>Pseudomonadati</taxon>
        <taxon>Pseudomonadota</taxon>
        <taxon>Alphaproteobacteria</taxon>
        <taxon>Rhodobacterales</taxon>
        <taxon>Paracoccaceae</taxon>
        <taxon>Paralimibaculum</taxon>
    </lineage>
</organism>
<dbReference type="Proteomes" id="UP001239909">
    <property type="component" value="Unassembled WGS sequence"/>
</dbReference>